<dbReference type="Proteomes" id="UP001610335">
    <property type="component" value="Unassembled WGS sequence"/>
</dbReference>
<name>A0ABR4IY28_9EURO</name>
<evidence type="ECO:0000313" key="2">
    <source>
        <dbReference type="EMBL" id="KAL2832625.1"/>
    </source>
</evidence>
<organism evidence="2 3">
    <name type="scientific">Aspergillus cavernicola</name>
    <dbReference type="NCBI Taxonomy" id="176166"/>
    <lineage>
        <taxon>Eukaryota</taxon>
        <taxon>Fungi</taxon>
        <taxon>Dikarya</taxon>
        <taxon>Ascomycota</taxon>
        <taxon>Pezizomycotina</taxon>
        <taxon>Eurotiomycetes</taxon>
        <taxon>Eurotiomycetidae</taxon>
        <taxon>Eurotiales</taxon>
        <taxon>Aspergillaceae</taxon>
        <taxon>Aspergillus</taxon>
        <taxon>Aspergillus subgen. Nidulantes</taxon>
    </lineage>
</organism>
<comment type="caution">
    <text evidence="2">The sequence shown here is derived from an EMBL/GenBank/DDBJ whole genome shotgun (WGS) entry which is preliminary data.</text>
</comment>
<protein>
    <submittedName>
        <fullName evidence="2">Uncharacterized protein</fullName>
    </submittedName>
</protein>
<feature type="signal peptide" evidence="1">
    <location>
        <begin position="1"/>
        <end position="24"/>
    </location>
</feature>
<keyword evidence="1" id="KW-0732">Signal</keyword>
<reference evidence="2 3" key="1">
    <citation type="submission" date="2024-07" db="EMBL/GenBank/DDBJ databases">
        <title>Section-level genome sequencing and comparative genomics of Aspergillus sections Usti and Cavernicolus.</title>
        <authorList>
            <consortium name="Lawrence Berkeley National Laboratory"/>
            <person name="Nybo J.L."/>
            <person name="Vesth T.C."/>
            <person name="Theobald S."/>
            <person name="Frisvad J.C."/>
            <person name="Larsen T.O."/>
            <person name="Kjaerboelling I."/>
            <person name="Rothschild-Mancinelli K."/>
            <person name="Lyhne E.K."/>
            <person name="Kogle M.E."/>
            <person name="Barry K."/>
            <person name="Clum A."/>
            <person name="Na H."/>
            <person name="Ledsgaard L."/>
            <person name="Lin J."/>
            <person name="Lipzen A."/>
            <person name="Kuo A."/>
            <person name="Riley R."/>
            <person name="Mondo S."/>
            <person name="LaButti K."/>
            <person name="Haridas S."/>
            <person name="Pangalinan J."/>
            <person name="Salamov A.A."/>
            <person name="Simmons B.A."/>
            <person name="Magnuson J.K."/>
            <person name="Chen J."/>
            <person name="Drula E."/>
            <person name="Henrissat B."/>
            <person name="Wiebenga A."/>
            <person name="Lubbers R.J."/>
            <person name="Gomes A.C."/>
            <person name="Makela M.R."/>
            <person name="Stajich J."/>
            <person name="Grigoriev I.V."/>
            <person name="Mortensen U.H."/>
            <person name="De vries R.P."/>
            <person name="Baker S.E."/>
            <person name="Andersen M.R."/>
        </authorList>
    </citation>
    <scope>NUCLEOTIDE SEQUENCE [LARGE SCALE GENOMIC DNA]</scope>
    <source>
        <strain evidence="2 3">CBS 600.67</strain>
    </source>
</reference>
<proteinExistence type="predicted"/>
<feature type="chain" id="PRO_5045752914" evidence="1">
    <location>
        <begin position="25"/>
        <end position="139"/>
    </location>
</feature>
<evidence type="ECO:0000313" key="3">
    <source>
        <dbReference type="Proteomes" id="UP001610335"/>
    </source>
</evidence>
<sequence length="139" mass="14288">MHFSTPLKAFLLHLAMGYIPPTAAAGCGEFDACIGTESCTTKTFTSPVSTVITTCVPMPTCIGVYGGCTFGSGLSCCSGYCAATKCRSTDDDWPSCSEDLGPCVVDENCCYGNVCVEGLCVRPPPSQSPTATPTGVCPS</sequence>
<dbReference type="EMBL" id="JBFXLS010000006">
    <property type="protein sequence ID" value="KAL2832625.1"/>
    <property type="molecule type" value="Genomic_DNA"/>
</dbReference>
<gene>
    <name evidence="2" type="ORF">BDW59DRAFT_139495</name>
</gene>
<keyword evidence="3" id="KW-1185">Reference proteome</keyword>
<evidence type="ECO:0000256" key="1">
    <source>
        <dbReference type="SAM" id="SignalP"/>
    </source>
</evidence>
<accession>A0ABR4IY28</accession>